<dbReference type="PANTHER" id="PTHR36842">
    <property type="entry name" value="PROTEIN TOLB HOMOLOG"/>
    <property type="match status" value="1"/>
</dbReference>
<dbReference type="Gene3D" id="2.120.10.30">
    <property type="entry name" value="TolB, C-terminal domain"/>
    <property type="match status" value="2"/>
</dbReference>
<comment type="caution">
    <text evidence="3">The sequence shown here is derived from an EMBL/GenBank/DDBJ whole genome shotgun (WGS) entry which is preliminary data.</text>
</comment>
<sequence>MVGRSVLIALVTAGLVVATPASAVSFDALVSRSQYGTLGNGASITPVVSADGRYVAFQSDASNLVRHDGNGVTDIFVKDRYTGRIDRVSEDGNGPSYDPPGVSADARFVAFVSSATNLVPSDTNGVDDVFVKDRRTGKLTMVSAAADGTPGNAASYGSPSVSANGRFIAFRSDASNLVPNDTNKVADVFVKDVQTGAIERVSTAADGTQGDKLVVHGTAISADGRYVVFPSSATNLVPGDTNASVDMFVKDRQTGAIVRANTSATGTQTTSYTLMPSITADGTRVAFVAWGDTLIPGDTEDTPDVFVKDLRSGAITRVNTSSDGTVSESEPYAPVISADGRWVAFSSLASNLVRHDTNNVDDVFVKNLRTGETRRVSVSTFGQQGDNFSTTPSLSADGRVVAFSSYASNLVPCDGNEVPDVFVG</sequence>
<feature type="signal peptide" evidence="2">
    <location>
        <begin position="1"/>
        <end position="23"/>
    </location>
</feature>
<feature type="chain" id="PRO_5047422766" evidence="2">
    <location>
        <begin position="24"/>
        <end position="424"/>
    </location>
</feature>
<evidence type="ECO:0000313" key="3">
    <source>
        <dbReference type="EMBL" id="MFD1045868.1"/>
    </source>
</evidence>
<dbReference type="Proteomes" id="UP001597045">
    <property type="component" value="Unassembled WGS sequence"/>
</dbReference>
<organism evidence="3 4">
    <name type="scientific">Kibdelosporangium lantanae</name>
    <dbReference type="NCBI Taxonomy" id="1497396"/>
    <lineage>
        <taxon>Bacteria</taxon>
        <taxon>Bacillati</taxon>
        <taxon>Actinomycetota</taxon>
        <taxon>Actinomycetes</taxon>
        <taxon>Pseudonocardiales</taxon>
        <taxon>Pseudonocardiaceae</taxon>
        <taxon>Kibdelosporangium</taxon>
    </lineage>
</organism>
<reference evidence="4" key="1">
    <citation type="journal article" date="2019" name="Int. J. Syst. Evol. Microbiol.">
        <title>The Global Catalogue of Microorganisms (GCM) 10K type strain sequencing project: providing services to taxonomists for standard genome sequencing and annotation.</title>
        <authorList>
            <consortium name="The Broad Institute Genomics Platform"/>
            <consortium name="The Broad Institute Genome Sequencing Center for Infectious Disease"/>
            <person name="Wu L."/>
            <person name="Ma J."/>
        </authorList>
    </citation>
    <scope>NUCLEOTIDE SEQUENCE [LARGE SCALE GENOMIC DNA]</scope>
    <source>
        <strain evidence="4">JCM 31486</strain>
    </source>
</reference>
<gene>
    <name evidence="3" type="ORF">ACFQ1S_09980</name>
</gene>
<proteinExistence type="inferred from homology"/>
<dbReference type="EMBL" id="JBHTIS010000438">
    <property type="protein sequence ID" value="MFD1045868.1"/>
    <property type="molecule type" value="Genomic_DNA"/>
</dbReference>
<evidence type="ECO:0000256" key="1">
    <source>
        <dbReference type="ARBA" id="ARBA00009820"/>
    </source>
</evidence>
<dbReference type="SUPFAM" id="SSF82171">
    <property type="entry name" value="DPP6 N-terminal domain-like"/>
    <property type="match status" value="1"/>
</dbReference>
<evidence type="ECO:0000256" key="2">
    <source>
        <dbReference type="SAM" id="SignalP"/>
    </source>
</evidence>
<keyword evidence="2" id="KW-0732">Signal</keyword>
<dbReference type="InterPro" id="IPR011659">
    <property type="entry name" value="WD40"/>
</dbReference>
<comment type="similarity">
    <text evidence="1">Belongs to the TolB family.</text>
</comment>
<name>A0ABW3M786_9PSEU</name>
<dbReference type="InterPro" id="IPR011042">
    <property type="entry name" value="6-blade_b-propeller_TolB-like"/>
</dbReference>
<keyword evidence="4" id="KW-1185">Reference proteome</keyword>
<evidence type="ECO:0000313" key="4">
    <source>
        <dbReference type="Proteomes" id="UP001597045"/>
    </source>
</evidence>
<dbReference type="Pfam" id="PF07676">
    <property type="entry name" value="PD40"/>
    <property type="match status" value="4"/>
</dbReference>
<protein>
    <submittedName>
        <fullName evidence="3">TolB family protein</fullName>
    </submittedName>
</protein>
<accession>A0ABW3M786</accession>